<dbReference type="InterPro" id="IPR029044">
    <property type="entry name" value="Nucleotide-diphossugar_trans"/>
</dbReference>
<dbReference type="SUPFAM" id="SSF53448">
    <property type="entry name" value="Nucleotide-diphospho-sugar transferases"/>
    <property type="match status" value="1"/>
</dbReference>
<accession>A0A218Z6E6</accession>
<keyword evidence="3" id="KW-0328">Glycosyltransferase</keyword>
<dbReference type="PANTHER" id="PTHR22913">
    <property type="entry name" value="HYALURONAN SYNTHASE"/>
    <property type="match status" value="1"/>
</dbReference>
<evidence type="ECO:0000256" key="5">
    <source>
        <dbReference type="ARBA" id="ARBA00023136"/>
    </source>
</evidence>
<evidence type="ECO:0008006" key="9">
    <source>
        <dbReference type="Google" id="ProtNLM"/>
    </source>
</evidence>
<keyword evidence="4" id="KW-0808">Transferase</keyword>
<dbReference type="GO" id="GO:0030213">
    <property type="term" value="P:hyaluronan biosynthetic process"/>
    <property type="evidence" value="ECO:0007669"/>
    <property type="project" value="TreeGrafter"/>
</dbReference>
<comment type="caution">
    <text evidence="7">The sequence shown here is derived from an EMBL/GenBank/DDBJ whole genome shotgun (WGS) entry which is preliminary data.</text>
</comment>
<dbReference type="OrthoDB" id="9876900at2759"/>
<evidence type="ECO:0000256" key="1">
    <source>
        <dbReference type="ARBA" id="ARBA00004236"/>
    </source>
</evidence>
<protein>
    <recommendedName>
        <fullName evidence="9">Glycosyltransferase 2-like domain-containing protein</fullName>
    </recommendedName>
</protein>
<dbReference type="GO" id="GO:0005886">
    <property type="term" value="C:plasma membrane"/>
    <property type="evidence" value="ECO:0007669"/>
    <property type="project" value="UniProtKB-SubCell"/>
</dbReference>
<dbReference type="Gene3D" id="3.90.550.10">
    <property type="entry name" value="Spore Coat Polysaccharide Biosynthesis Protein SpsA, Chain A"/>
    <property type="match status" value="1"/>
</dbReference>
<name>A0A218Z6E6_9HELO</name>
<dbReference type="InParanoid" id="A0A218Z6E6"/>
<evidence type="ECO:0000256" key="3">
    <source>
        <dbReference type="ARBA" id="ARBA00022676"/>
    </source>
</evidence>
<feature type="transmembrane region" description="Helical" evidence="6">
    <location>
        <begin position="560"/>
        <end position="586"/>
    </location>
</feature>
<sequence length="612" mass="67955">MISNPSLQASRLWLNSIGGFLLYFVMFFLIRRASFNVLPLTLDTAWQVLLTEISRQKSSRMLRRLRERIDDRRAGYTKEALLYEDPKAFHRRCGRENLAGVSYLVSIVGYREEEDLFRKALQTYRHSCTGLTTMFVAVDGDAALDLEMVATVQQVYPHAKIIPLKEPFSSMAQRLAELHAFGPAYCPPVSEHNRLDDFNSLPLAVREEAEAVAMRQVTGEAHRILEANGAFDDDGGDDETPFQVICFYQPHGGKKDVIFTNAVLGVVMKNILGVEYIWTSDSDSVVLEGTVDKTMGCMALDAGVGGSCTSLGVHNPDESIVAALTSAAYWSELAYSRGQSGAVGATDCQPGPCASFKIEALAEVIFKWYTQTMLGRKTIVNDDRHLTTCLLLRGWRVTFNTNLLTLTDTPTTATSLLIQQLRWARAAYMETLAYPLVYAIHGPISFYCAVNRAYAPVGNAVLILRYALTGQSAWRMSLVDVCLRLAICATYNLNFLPRQQSSKGALRMLLAVSSQFFYLIPMPGIGLWSCFTLMQGSWGNQMRSQQQKAAEERHLGRENLWSVLAISAWLGIVAAVLARCCAASFYPASQGFCAAYACVLVTVSIAWLFLRR</sequence>
<comment type="subcellular location">
    <subcellularLocation>
        <location evidence="1">Cell membrane</location>
    </subcellularLocation>
</comment>
<keyword evidence="5 6" id="KW-0472">Membrane</keyword>
<dbReference type="AlphaFoldDB" id="A0A218Z6E6"/>
<dbReference type="PANTHER" id="PTHR22913:SF12">
    <property type="entry name" value="MANNURONAN SYNTHASE"/>
    <property type="match status" value="1"/>
</dbReference>
<evidence type="ECO:0000256" key="4">
    <source>
        <dbReference type="ARBA" id="ARBA00022679"/>
    </source>
</evidence>
<feature type="transmembrane region" description="Helical" evidence="6">
    <location>
        <begin position="12"/>
        <end position="30"/>
    </location>
</feature>
<reference evidence="7 8" key="1">
    <citation type="submission" date="2017-04" db="EMBL/GenBank/DDBJ databases">
        <title>Draft genome sequence of Marssonina coronaria NL1: causal agent of apple blotch.</title>
        <authorList>
            <person name="Cheng Q."/>
        </authorList>
    </citation>
    <scope>NUCLEOTIDE SEQUENCE [LARGE SCALE GENOMIC DNA]</scope>
    <source>
        <strain evidence="7 8">NL1</strain>
    </source>
</reference>
<dbReference type="EMBL" id="MZNU01000176">
    <property type="protein sequence ID" value="OWP03568.1"/>
    <property type="molecule type" value="Genomic_DNA"/>
</dbReference>
<keyword evidence="8" id="KW-1185">Reference proteome</keyword>
<gene>
    <name evidence="7" type="ORF">B2J93_7586</name>
</gene>
<feature type="transmembrane region" description="Helical" evidence="6">
    <location>
        <begin position="516"/>
        <end position="539"/>
    </location>
</feature>
<proteinExistence type="predicted"/>
<evidence type="ECO:0000256" key="2">
    <source>
        <dbReference type="ARBA" id="ARBA00022475"/>
    </source>
</evidence>
<feature type="transmembrane region" description="Helical" evidence="6">
    <location>
        <begin position="592"/>
        <end position="610"/>
    </location>
</feature>
<evidence type="ECO:0000313" key="8">
    <source>
        <dbReference type="Proteomes" id="UP000242519"/>
    </source>
</evidence>
<organism evidence="7 8">
    <name type="scientific">Diplocarpon coronariae</name>
    <dbReference type="NCBI Taxonomy" id="2795749"/>
    <lineage>
        <taxon>Eukaryota</taxon>
        <taxon>Fungi</taxon>
        <taxon>Dikarya</taxon>
        <taxon>Ascomycota</taxon>
        <taxon>Pezizomycotina</taxon>
        <taxon>Leotiomycetes</taxon>
        <taxon>Helotiales</taxon>
        <taxon>Drepanopezizaceae</taxon>
        <taxon>Diplocarpon</taxon>
    </lineage>
</organism>
<evidence type="ECO:0000313" key="7">
    <source>
        <dbReference type="EMBL" id="OWP03568.1"/>
    </source>
</evidence>
<keyword evidence="2" id="KW-1003">Cell membrane</keyword>
<dbReference type="Proteomes" id="UP000242519">
    <property type="component" value="Unassembled WGS sequence"/>
</dbReference>
<keyword evidence="6" id="KW-0812">Transmembrane</keyword>
<keyword evidence="6" id="KW-1133">Transmembrane helix</keyword>
<evidence type="ECO:0000256" key="6">
    <source>
        <dbReference type="SAM" id="Phobius"/>
    </source>
</evidence>
<dbReference type="GO" id="GO:0050501">
    <property type="term" value="F:hyaluronan synthase activity"/>
    <property type="evidence" value="ECO:0007669"/>
    <property type="project" value="TreeGrafter"/>
</dbReference>
<dbReference type="GO" id="GO:0085029">
    <property type="term" value="P:extracellular matrix assembly"/>
    <property type="evidence" value="ECO:0007669"/>
    <property type="project" value="TreeGrafter"/>
</dbReference>
<dbReference type="STRING" id="503106.A0A218Z6E6"/>